<dbReference type="EMBL" id="JAVHUY010000023">
    <property type="protein sequence ID" value="MDQ7907658.1"/>
    <property type="molecule type" value="Genomic_DNA"/>
</dbReference>
<dbReference type="Pfam" id="PF14175">
    <property type="entry name" value="YaaC"/>
    <property type="match status" value="1"/>
</dbReference>
<organism evidence="1 2">
    <name type="scientific">Phytohabitans maris</name>
    <dbReference type="NCBI Taxonomy" id="3071409"/>
    <lineage>
        <taxon>Bacteria</taxon>
        <taxon>Bacillati</taxon>
        <taxon>Actinomycetota</taxon>
        <taxon>Actinomycetes</taxon>
        <taxon>Micromonosporales</taxon>
        <taxon>Micromonosporaceae</taxon>
    </lineage>
</organism>
<name>A0ABU0ZKZ6_9ACTN</name>
<accession>A0ABU0ZKZ6</accession>
<sequence>MLIFYGLSQAGRAIAAAAASVPKGNQDWRLRGHGISQIGWGADLPDIKVHATKTGSFVSLSKLLDSPVWREQDAVPLTALWDCIPDTRHLALRNDEHRRAPLLVVPENHVRQHPTIIATVAYLPPAVVSSARPAEDLDTYMTAFPEADGYLPALTGDAPPRPHFSPHRDGWGEVVMM</sequence>
<dbReference type="InterPro" id="IPR026988">
    <property type="entry name" value="YaaC-like"/>
</dbReference>
<gene>
    <name evidence="1" type="ORF">RB614_24355</name>
</gene>
<proteinExistence type="predicted"/>
<comment type="caution">
    <text evidence="1">The sequence shown here is derived from an EMBL/GenBank/DDBJ whole genome shotgun (WGS) entry which is preliminary data.</text>
</comment>
<evidence type="ECO:0000313" key="2">
    <source>
        <dbReference type="Proteomes" id="UP001230908"/>
    </source>
</evidence>
<reference evidence="1 2" key="1">
    <citation type="submission" date="2023-08" db="EMBL/GenBank/DDBJ databases">
        <title>Phytohabitans sansha sp. nov., isolated from marine sediment.</title>
        <authorList>
            <person name="Zhao Y."/>
            <person name="Yi K."/>
        </authorList>
    </citation>
    <scope>NUCLEOTIDE SEQUENCE [LARGE SCALE GENOMIC DNA]</scope>
    <source>
        <strain evidence="1 2">ZYX-F-186</strain>
    </source>
</reference>
<keyword evidence="2" id="KW-1185">Reference proteome</keyword>
<protein>
    <submittedName>
        <fullName evidence="1">Uncharacterized protein</fullName>
    </submittedName>
</protein>
<dbReference type="Proteomes" id="UP001230908">
    <property type="component" value="Unassembled WGS sequence"/>
</dbReference>
<evidence type="ECO:0000313" key="1">
    <source>
        <dbReference type="EMBL" id="MDQ7907658.1"/>
    </source>
</evidence>